<dbReference type="SUPFAM" id="SSF46785">
    <property type="entry name" value="Winged helix' DNA-binding domain"/>
    <property type="match status" value="1"/>
</dbReference>
<keyword evidence="1" id="KW-1133">Transmembrane helix</keyword>
<evidence type="ECO:0000313" key="3">
    <source>
        <dbReference type="EMBL" id="HDD31313.1"/>
    </source>
</evidence>
<dbReference type="Proteomes" id="UP000886210">
    <property type="component" value="Unassembled WGS sequence"/>
</dbReference>
<evidence type="ECO:0000256" key="1">
    <source>
        <dbReference type="SAM" id="Phobius"/>
    </source>
</evidence>
<dbReference type="InterPro" id="IPR055767">
    <property type="entry name" value="DUF7343"/>
</dbReference>
<organism evidence="3">
    <name type="scientific">Thermococcus litoralis</name>
    <dbReference type="NCBI Taxonomy" id="2265"/>
    <lineage>
        <taxon>Archaea</taxon>
        <taxon>Methanobacteriati</taxon>
        <taxon>Methanobacteriota</taxon>
        <taxon>Thermococci</taxon>
        <taxon>Thermococcales</taxon>
        <taxon>Thermococcaceae</taxon>
        <taxon>Thermococcus</taxon>
    </lineage>
</organism>
<dbReference type="Gene3D" id="1.10.10.10">
    <property type="entry name" value="Winged helix-like DNA-binding domain superfamily/Winged helix DNA-binding domain"/>
    <property type="match status" value="1"/>
</dbReference>
<dbReference type="EMBL" id="DQYG01000069">
    <property type="protein sequence ID" value="HDD31313.1"/>
    <property type="molecule type" value="Genomic_DNA"/>
</dbReference>
<accession>A0A7C0TYR5</accession>
<comment type="caution">
    <text evidence="3">The sequence shown here is derived from an EMBL/GenBank/DDBJ whole genome shotgun (WGS) entry which is preliminary data.</text>
</comment>
<name>A0A7C0TYR5_THELI</name>
<feature type="transmembrane region" description="Helical" evidence="1">
    <location>
        <begin position="217"/>
        <end position="238"/>
    </location>
</feature>
<evidence type="ECO:0000259" key="2">
    <source>
        <dbReference type="Pfam" id="PF24034"/>
    </source>
</evidence>
<keyword evidence="1" id="KW-0812">Transmembrane</keyword>
<sequence>MSTVKNKKPSRRKSALIALPFFLLLLSGFVVSQEYEYDLDSYSLYFDILEDYKVKETIELLISPNVPISHYTFYSEYPIESPEAIIEINGKTQIANVSVSKIVGDMNAIYIEFPEVSPGSRLKIRISFYSEGMLQDISGKKQFSYYVKFNQPVGYFYARLYVPKGYAILSPIVPSPDKVESTGNALILEWKKADVRPEEEFYFIVGFSGEAKNQFPLMIFLATIFITFLGGFVAGILYKGKEKSVIDLRSDEEKVLELLKEGPLYQSELVKQLGFSKAKVSLLLRNMERKGLIERVKEGRTYLVRLKES</sequence>
<dbReference type="CDD" id="cd00090">
    <property type="entry name" value="HTH_ARSR"/>
    <property type="match status" value="1"/>
</dbReference>
<proteinExistence type="predicted"/>
<dbReference type="InterPro" id="IPR036388">
    <property type="entry name" value="WH-like_DNA-bd_sf"/>
</dbReference>
<feature type="domain" description="DUF7343" evidence="2">
    <location>
        <begin position="248"/>
        <end position="306"/>
    </location>
</feature>
<keyword evidence="1" id="KW-0472">Membrane</keyword>
<gene>
    <name evidence="3" type="ORF">ENF72_01640</name>
</gene>
<dbReference type="InterPro" id="IPR011991">
    <property type="entry name" value="ArsR-like_HTH"/>
</dbReference>
<reference evidence="3" key="1">
    <citation type="journal article" date="2020" name="mSystems">
        <title>Genome- and Community-Level Interaction Insights into Carbon Utilization and Element Cycling Functions of Hydrothermarchaeota in Hydrothermal Sediment.</title>
        <authorList>
            <person name="Zhou Z."/>
            <person name="Liu Y."/>
            <person name="Xu W."/>
            <person name="Pan J."/>
            <person name="Luo Z.H."/>
            <person name="Li M."/>
        </authorList>
    </citation>
    <scope>NUCLEOTIDE SEQUENCE [LARGE SCALE GENOMIC DNA]</scope>
    <source>
        <strain evidence="3">HyVt-151</strain>
    </source>
</reference>
<dbReference type="AlphaFoldDB" id="A0A7C0TYR5"/>
<dbReference type="Pfam" id="PF24034">
    <property type="entry name" value="DUF7343"/>
    <property type="match status" value="1"/>
</dbReference>
<dbReference type="InterPro" id="IPR036390">
    <property type="entry name" value="WH_DNA-bd_sf"/>
</dbReference>
<protein>
    <submittedName>
        <fullName evidence="3">MarR family transcriptional regulator</fullName>
    </submittedName>
</protein>